<sequence>MTDLDAVMKETDPTAEAEAEKAAAEKAAAETARLAALRLNATGTTDGRAAGSGPGAGSTENLPAASAEQPSAKKAEKAKKRKSKVATPEPDSSSGSSGSESESESSESDSESEKRKKKKKNSTVRLLEKLLLRGGRKKRAKIPITMPTFGPNQNAQKFVTNLTAYVSLHKQPKDAALLLLGATRDNPAAHAWVTDYISANPDPVDRTFEKVMKAFTKRFSFEVRSEKQVATQNLVDGTVKMDERKGVPEYAARFTELVRKAEATDVLLLLTYFRKGLIPDLLGPCRLSTSGSEFDSLDALIEHAVNEEKRLRATKPLPSKPALSYVFAANTPRPQKRPRDYKNKGAGSSKGTGNNGNNGNSAKKPHGCGNDGKDGKRARTETASAAAPAPTLWARKAEEDPEGESGVVTAAGVMLTNWQWNHARAKGFCINCWEKGHLSKVCTKAAVAPPKRT</sequence>
<feature type="compositionally biased region" description="Basic and acidic residues" evidence="1">
    <location>
        <begin position="371"/>
        <end position="380"/>
    </location>
</feature>
<evidence type="ECO:0000313" key="3">
    <source>
        <dbReference type="Proteomes" id="UP000613740"/>
    </source>
</evidence>
<feature type="compositionally biased region" description="Low complexity" evidence="1">
    <location>
        <begin position="381"/>
        <end position="394"/>
    </location>
</feature>
<name>A0A835WS79_9CHLO</name>
<protein>
    <submittedName>
        <fullName evidence="2">Uncharacterized protein</fullName>
    </submittedName>
</protein>
<gene>
    <name evidence="2" type="ORF">HYH02_002884</name>
</gene>
<dbReference type="EMBL" id="JAEHOD010000005">
    <property type="protein sequence ID" value="KAG2452651.1"/>
    <property type="molecule type" value="Genomic_DNA"/>
</dbReference>
<organism evidence="2 3">
    <name type="scientific">Chlamydomonas schloesseri</name>
    <dbReference type="NCBI Taxonomy" id="2026947"/>
    <lineage>
        <taxon>Eukaryota</taxon>
        <taxon>Viridiplantae</taxon>
        <taxon>Chlorophyta</taxon>
        <taxon>core chlorophytes</taxon>
        <taxon>Chlorophyceae</taxon>
        <taxon>CS clade</taxon>
        <taxon>Chlamydomonadales</taxon>
        <taxon>Chlamydomonadaceae</taxon>
        <taxon>Chlamydomonas</taxon>
    </lineage>
</organism>
<evidence type="ECO:0000313" key="2">
    <source>
        <dbReference type="EMBL" id="KAG2452651.1"/>
    </source>
</evidence>
<dbReference type="OrthoDB" id="10649795at2759"/>
<accession>A0A835WS79</accession>
<feature type="compositionally biased region" description="Acidic residues" evidence="1">
    <location>
        <begin position="101"/>
        <end position="110"/>
    </location>
</feature>
<feature type="compositionally biased region" description="Low complexity" evidence="1">
    <location>
        <begin position="85"/>
        <end position="100"/>
    </location>
</feature>
<reference evidence="2" key="1">
    <citation type="journal article" date="2020" name="bioRxiv">
        <title>Comparative genomics of Chlamydomonas.</title>
        <authorList>
            <person name="Craig R.J."/>
            <person name="Hasan A.R."/>
            <person name="Ness R.W."/>
            <person name="Keightley P.D."/>
        </authorList>
    </citation>
    <scope>NUCLEOTIDE SEQUENCE</scope>
    <source>
        <strain evidence="2">CCAP 11/173</strain>
    </source>
</reference>
<evidence type="ECO:0000256" key="1">
    <source>
        <dbReference type="SAM" id="MobiDB-lite"/>
    </source>
</evidence>
<feature type="compositionally biased region" description="Low complexity" evidence="1">
    <location>
        <begin position="29"/>
        <end position="38"/>
    </location>
</feature>
<feature type="region of interest" description="Disordered" evidence="1">
    <location>
        <begin position="1"/>
        <end position="126"/>
    </location>
</feature>
<proteinExistence type="predicted"/>
<keyword evidence="3" id="KW-1185">Reference proteome</keyword>
<dbReference type="AlphaFoldDB" id="A0A835WS79"/>
<feature type="region of interest" description="Disordered" evidence="1">
    <location>
        <begin position="323"/>
        <end position="403"/>
    </location>
</feature>
<feature type="compositionally biased region" description="Basic and acidic residues" evidence="1">
    <location>
        <begin position="1"/>
        <end position="28"/>
    </location>
</feature>
<dbReference type="Proteomes" id="UP000613740">
    <property type="component" value="Unassembled WGS sequence"/>
</dbReference>
<comment type="caution">
    <text evidence="2">The sequence shown here is derived from an EMBL/GenBank/DDBJ whole genome shotgun (WGS) entry which is preliminary data.</text>
</comment>